<dbReference type="RefSeq" id="WP_154571930.1">
    <property type="nucleotide sequence ID" value="NZ_VUNB01000002.1"/>
</dbReference>
<feature type="region of interest" description="Disordered" evidence="1">
    <location>
        <begin position="36"/>
        <end position="61"/>
    </location>
</feature>
<protein>
    <submittedName>
        <fullName evidence="2">Uncharacterized protein</fullName>
    </submittedName>
</protein>
<evidence type="ECO:0000313" key="2">
    <source>
        <dbReference type="EMBL" id="MST68454.1"/>
    </source>
</evidence>
<dbReference type="AlphaFoldDB" id="A0A6A8M9G1"/>
<reference evidence="2" key="1">
    <citation type="submission" date="2019-09" db="EMBL/GenBank/DDBJ databases">
        <title>In-depth cultivation of the pig gut microbiome towards novel bacterial diversity and tailored functional studies.</title>
        <authorList>
            <person name="Wylensek D."/>
            <person name="Hitch T.C.A."/>
            <person name="Clavel T."/>
        </authorList>
    </citation>
    <scope>NUCLEOTIDE SEQUENCE</scope>
    <source>
        <strain evidence="2">RF-744-FAT-WT-3</strain>
    </source>
</reference>
<gene>
    <name evidence="2" type="ORF">FYJ66_02455</name>
</gene>
<sequence>MKNTKGWIVFLCLVLLFCAVPWKKIESAVRQTGATSKSASVSQGKNPGNTSNTSGTDKASTSGTLNRLTVVKDVYPYDISKDRDGFYWKKADITVGDSHYMTQINDWFQNFNDYKNKSVVIEGFYLKFGKYTLVGRNGPTCPYCTGGYVDFEFKSDQDLSQLQSEKSWIRVAGILREGSIEMSDGSSQPMYYIEAIKVSKLEKEGVNPISD</sequence>
<dbReference type="EMBL" id="VUNB01000002">
    <property type="protein sequence ID" value="MST68454.1"/>
    <property type="molecule type" value="Genomic_DNA"/>
</dbReference>
<evidence type="ECO:0000256" key="1">
    <source>
        <dbReference type="SAM" id="MobiDB-lite"/>
    </source>
</evidence>
<comment type="caution">
    <text evidence="2">The sequence shown here is derived from an EMBL/GenBank/DDBJ whole genome shotgun (WGS) entry which is preliminary data.</text>
</comment>
<accession>A0A6A8M9G1</accession>
<organism evidence="2">
    <name type="scientific">Baileyella intestinalis</name>
    <dbReference type="NCBI Taxonomy" id="2606709"/>
    <lineage>
        <taxon>Bacteria</taxon>
        <taxon>Bacillati</taxon>
        <taxon>Bacillota</taxon>
        <taxon>Clostridia</taxon>
        <taxon>Peptostreptococcales</taxon>
        <taxon>Anaerovoracaceae</taxon>
        <taxon>Baileyella</taxon>
    </lineage>
</organism>
<name>A0A6A8M9G1_9FIRM</name>
<proteinExistence type="predicted"/>